<evidence type="ECO:0000313" key="2">
    <source>
        <dbReference type="Proteomes" id="UP000625711"/>
    </source>
</evidence>
<dbReference type="EMBL" id="JAACXV010014324">
    <property type="protein sequence ID" value="KAF7268415.1"/>
    <property type="molecule type" value="Genomic_DNA"/>
</dbReference>
<accession>A0A834HTQ9</accession>
<gene>
    <name evidence="1" type="ORF">GWI33_018455</name>
</gene>
<comment type="caution">
    <text evidence="1">The sequence shown here is derived from an EMBL/GenBank/DDBJ whole genome shotgun (WGS) entry which is preliminary data.</text>
</comment>
<sequence length="81" mass="9144">MFISHRRSVETFPEVVCAPPPRLLHPLPATPTADPRVPVPGMAAFAYARSKNSRNSPGIMLIKGCFLVRDGEWKRLLLFQW</sequence>
<dbReference type="Proteomes" id="UP000625711">
    <property type="component" value="Unassembled WGS sequence"/>
</dbReference>
<evidence type="ECO:0000313" key="1">
    <source>
        <dbReference type="EMBL" id="KAF7268415.1"/>
    </source>
</evidence>
<protein>
    <submittedName>
        <fullName evidence="1">Uncharacterized protein</fullName>
    </submittedName>
</protein>
<dbReference type="AlphaFoldDB" id="A0A834HTQ9"/>
<reference evidence="1" key="1">
    <citation type="submission" date="2020-08" db="EMBL/GenBank/DDBJ databases">
        <title>Genome sequencing and assembly of the red palm weevil Rhynchophorus ferrugineus.</title>
        <authorList>
            <person name="Dias G.B."/>
            <person name="Bergman C.M."/>
            <person name="Manee M."/>
        </authorList>
    </citation>
    <scope>NUCLEOTIDE SEQUENCE</scope>
    <source>
        <strain evidence="1">AA-2017</strain>
        <tissue evidence="1">Whole larva</tissue>
    </source>
</reference>
<keyword evidence="2" id="KW-1185">Reference proteome</keyword>
<organism evidence="1 2">
    <name type="scientific">Rhynchophorus ferrugineus</name>
    <name type="common">Red palm weevil</name>
    <name type="synonym">Curculio ferrugineus</name>
    <dbReference type="NCBI Taxonomy" id="354439"/>
    <lineage>
        <taxon>Eukaryota</taxon>
        <taxon>Metazoa</taxon>
        <taxon>Ecdysozoa</taxon>
        <taxon>Arthropoda</taxon>
        <taxon>Hexapoda</taxon>
        <taxon>Insecta</taxon>
        <taxon>Pterygota</taxon>
        <taxon>Neoptera</taxon>
        <taxon>Endopterygota</taxon>
        <taxon>Coleoptera</taxon>
        <taxon>Polyphaga</taxon>
        <taxon>Cucujiformia</taxon>
        <taxon>Curculionidae</taxon>
        <taxon>Dryophthorinae</taxon>
        <taxon>Rhynchophorus</taxon>
    </lineage>
</organism>
<name>A0A834HTQ9_RHYFE</name>
<proteinExistence type="predicted"/>